<organism evidence="2 3">
    <name type="scientific">Phialemonium thermophilum</name>
    <dbReference type="NCBI Taxonomy" id="223376"/>
    <lineage>
        <taxon>Eukaryota</taxon>
        <taxon>Fungi</taxon>
        <taxon>Dikarya</taxon>
        <taxon>Ascomycota</taxon>
        <taxon>Pezizomycotina</taxon>
        <taxon>Sordariomycetes</taxon>
        <taxon>Sordariomycetidae</taxon>
        <taxon>Cephalothecales</taxon>
        <taxon>Cephalothecaceae</taxon>
        <taxon>Phialemonium</taxon>
    </lineage>
</organism>
<sequence length="181" mass="19826">MAFALSLRPSRYYRGIVVVRGSKAGTGSLSLRSASMAMCQQGVRGTYDCNGSGLFPACGKATRIRCASFRMAAWQQSQKAMPHHSKQVSEASKHRVWDPWMNHQMSSVRHGYTIQSGTCHTVHDDLHHARDRGRETRAIVVSCPSAIRTSYVLRPSGAVRPQAPHSPSGQVPLVIGSKLVK</sequence>
<protein>
    <submittedName>
        <fullName evidence="2">Uncharacterized protein</fullName>
    </submittedName>
</protein>
<reference evidence="2 3" key="1">
    <citation type="journal article" date="2024" name="Commun. Biol.">
        <title>Comparative genomic analysis of thermophilic fungi reveals convergent evolutionary adaptations and gene losses.</title>
        <authorList>
            <person name="Steindorff A.S."/>
            <person name="Aguilar-Pontes M.V."/>
            <person name="Robinson A.J."/>
            <person name="Andreopoulos B."/>
            <person name="LaButti K."/>
            <person name="Kuo A."/>
            <person name="Mondo S."/>
            <person name="Riley R."/>
            <person name="Otillar R."/>
            <person name="Haridas S."/>
            <person name="Lipzen A."/>
            <person name="Grimwood J."/>
            <person name="Schmutz J."/>
            <person name="Clum A."/>
            <person name="Reid I.D."/>
            <person name="Moisan M.C."/>
            <person name="Butler G."/>
            <person name="Nguyen T.T.M."/>
            <person name="Dewar K."/>
            <person name="Conant G."/>
            <person name="Drula E."/>
            <person name="Henrissat B."/>
            <person name="Hansel C."/>
            <person name="Singer S."/>
            <person name="Hutchinson M.I."/>
            <person name="de Vries R.P."/>
            <person name="Natvig D.O."/>
            <person name="Powell A.J."/>
            <person name="Tsang A."/>
            <person name="Grigoriev I.V."/>
        </authorList>
    </citation>
    <scope>NUCLEOTIDE SEQUENCE [LARGE SCALE GENOMIC DNA]</scope>
    <source>
        <strain evidence="2 3">ATCC 24622</strain>
    </source>
</reference>
<name>A0ABR3VU54_9PEZI</name>
<proteinExistence type="predicted"/>
<comment type="caution">
    <text evidence="2">The sequence shown here is derived from an EMBL/GenBank/DDBJ whole genome shotgun (WGS) entry which is preliminary data.</text>
</comment>
<accession>A0ABR3VU54</accession>
<keyword evidence="3" id="KW-1185">Reference proteome</keyword>
<evidence type="ECO:0000313" key="3">
    <source>
        <dbReference type="Proteomes" id="UP001586593"/>
    </source>
</evidence>
<dbReference type="EMBL" id="JAZHXJ010001206">
    <property type="protein sequence ID" value="KAL1845193.1"/>
    <property type="molecule type" value="Genomic_DNA"/>
</dbReference>
<evidence type="ECO:0000256" key="1">
    <source>
        <dbReference type="SAM" id="MobiDB-lite"/>
    </source>
</evidence>
<feature type="region of interest" description="Disordered" evidence="1">
    <location>
        <begin position="158"/>
        <end position="181"/>
    </location>
</feature>
<evidence type="ECO:0000313" key="2">
    <source>
        <dbReference type="EMBL" id="KAL1845193.1"/>
    </source>
</evidence>
<dbReference type="Proteomes" id="UP001586593">
    <property type="component" value="Unassembled WGS sequence"/>
</dbReference>
<gene>
    <name evidence="2" type="ORF">VTK73DRAFT_938</name>
</gene>